<dbReference type="EMBL" id="SISG01000001">
    <property type="protein sequence ID" value="TBN58301.1"/>
    <property type="molecule type" value="Genomic_DNA"/>
</dbReference>
<keyword evidence="1" id="KW-0812">Transmembrane</keyword>
<protein>
    <recommendedName>
        <fullName evidence="4">FtsX-like permease family protein</fullName>
    </recommendedName>
</protein>
<dbReference type="RefSeq" id="WP_130982408.1">
    <property type="nucleotide sequence ID" value="NZ_SISG01000001.1"/>
</dbReference>
<gene>
    <name evidence="2" type="ORF">EYE40_13360</name>
</gene>
<comment type="caution">
    <text evidence="2">The sequence shown here is derived from an EMBL/GenBank/DDBJ whole genome shotgun (WGS) entry which is preliminary data.</text>
</comment>
<feature type="transmembrane region" description="Helical" evidence="1">
    <location>
        <begin position="356"/>
        <end position="375"/>
    </location>
</feature>
<evidence type="ECO:0000313" key="2">
    <source>
        <dbReference type="EMBL" id="TBN58301.1"/>
    </source>
</evidence>
<organism evidence="2 3">
    <name type="scientific">Glaciihabitans arcticus</name>
    <dbReference type="NCBI Taxonomy" id="2668039"/>
    <lineage>
        <taxon>Bacteria</taxon>
        <taxon>Bacillati</taxon>
        <taxon>Actinomycetota</taxon>
        <taxon>Actinomycetes</taxon>
        <taxon>Micrococcales</taxon>
        <taxon>Microbacteriaceae</taxon>
        <taxon>Glaciihabitans</taxon>
    </lineage>
</organism>
<dbReference type="Proteomes" id="UP000294194">
    <property type="component" value="Unassembled WGS sequence"/>
</dbReference>
<feature type="transmembrane region" description="Helical" evidence="1">
    <location>
        <begin position="280"/>
        <end position="303"/>
    </location>
</feature>
<feature type="transmembrane region" description="Helical" evidence="1">
    <location>
        <begin position="711"/>
        <end position="733"/>
    </location>
</feature>
<dbReference type="AlphaFoldDB" id="A0A4Q9GU81"/>
<evidence type="ECO:0008006" key="4">
    <source>
        <dbReference type="Google" id="ProtNLM"/>
    </source>
</evidence>
<evidence type="ECO:0000313" key="3">
    <source>
        <dbReference type="Proteomes" id="UP000294194"/>
    </source>
</evidence>
<name>A0A4Q9GU81_9MICO</name>
<reference evidence="3" key="1">
    <citation type="submission" date="2019-02" db="EMBL/GenBank/DDBJ databases">
        <title>Glaciihabitans arcticus sp. nov., a psychrotolerant bacterium isolated from polar soil.</title>
        <authorList>
            <person name="Dahal R.H."/>
        </authorList>
    </citation>
    <scope>NUCLEOTIDE SEQUENCE [LARGE SCALE GENOMIC DNA]</scope>
    <source>
        <strain evidence="3">RP-3-7</strain>
    </source>
</reference>
<keyword evidence="3" id="KW-1185">Reference proteome</keyword>
<feature type="transmembrane region" description="Helical" evidence="1">
    <location>
        <begin position="754"/>
        <end position="784"/>
    </location>
</feature>
<feature type="transmembrane region" description="Helical" evidence="1">
    <location>
        <begin position="323"/>
        <end position="350"/>
    </location>
</feature>
<keyword evidence="1" id="KW-0472">Membrane</keyword>
<evidence type="ECO:0000256" key="1">
    <source>
        <dbReference type="SAM" id="Phobius"/>
    </source>
</evidence>
<keyword evidence="1" id="KW-1133">Transmembrane helix</keyword>
<feature type="transmembrane region" description="Helical" evidence="1">
    <location>
        <begin position="804"/>
        <end position="827"/>
    </location>
</feature>
<accession>A0A4Q9GU81</accession>
<feature type="transmembrane region" description="Helical" evidence="1">
    <location>
        <begin position="485"/>
        <end position="508"/>
    </location>
</feature>
<feature type="transmembrane region" description="Helical" evidence="1">
    <location>
        <begin position="442"/>
        <end position="464"/>
    </location>
</feature>
<feature type="transmembrane region" description="Helical" evidence="1">
    <location>
        <begin position="403"/>
        <end position="422"/>
    </location>
</feature>
<proteinExistence type="predicted"/>
<sequence length="847" mass="87536">MRSLFSATGLLVRRRLRRNAGLLAAWTGLLAIATVLALAIPGIILSTVDRGAREAVAAAGTAADILVLADVNEQNYSGQYISIKNLLALVDNLVLPPEIARVTGERSLTVVAPPVSLFTDDGAIASRLVLLTQSHRLTVVDGELPRTADQVAVTVAGAELKGLKVGSPLGALVVSGIVEPGDDECWCDLPGVWDVDEPLTMFATAEGIAPFQPLEATIRLSIRPEAFSSARIAEVERSIRSLQLNTYRLSGGTATLLVQTQFGDALEDFPRGERAALAQLSLLTAGPLGVLAAVLVLLSRLIVERRASDLLLERARGSSLAAIGVRALAESALTALVGCGLGVAIALPFLVAVTPVIPVFVIALLAGPVQAVLFARGASRSTRQPANRADRHDAVQRARVRRIVAELAVVALAAGAIVSVRSRGLLQTTTEGIDPLLAATPLLLSTVVTLALMRLYPLVIRGLSALAQRSRGALGVLGASQARHSLAPLPLFALTLAMALAVGSGLLVDTVRSGQVDASWQRVGADARVTGVLSEEDVAAVASAPGVTFSSRSVASSSVELGGLRSIVLVTAIAVDEGYPDVAEELPGPAPAASLRQLASSNEPLPMVVDPELADRIGAEEITLRFGQDEVAVEVVGVQSRGPSGYLSGRFVYVDLDSLNERLKSDLKPDTLLVMGPGTDAAVGDFGDVLTRSGWLAERRDSALAGGVTTVIALTAAAAGALALIALLSTVLATSRRRATTLALLRTLGITPRFGWWLALAEIAPVVVAAVVGGALAGVGIILALGSSLGLAVLTGGVGQPTLLISPLVLVGLAAAALLILVLAMLAEVLVRRRDRLSDVLRVGGTE</sequence>